<proteinExistence type="predicted"/>
<dbReference type="PROSITE" id="PS50084">
    <property type="entry name" value="KH_TYPE_1"/>
    <property type="match status" value="3"/>
</dbReference>
<dbReference type="AlphaFoldDB" id="A0A7J0DD23"/>
<accession>A0A7J0DD23</accession>
<name>A0A7J0DD23_9ERIC</name>
<keyword evidence="1" id="KW-0677">Repeat</keyword>
<feature type="domain" description="K Homology" evidence="4">
    <location>
        <begin position="111"/>
        <end position="192"/>
    </location>
</feature>
<dbReference type="SMART" id="SM00322">
    <property type="entry name" value="KH"/>
    <property type="match status" value="3"/>
</dbReference>
<keyword evidence="6" id="KW-1185">Reference proteome</keyword>
<dbReference type="Pfam" id="PF00013">
    <property type="entry name" value="KH_1"/>
    <property type="match status" value="3"/>
</dbReference>
<dbReference type="InterPro" id="IPR004087">
    <property type="entry name" value="KH_dom"/>
</dbReference>
<dbReference type="EMBL" id="BJWL01000172">
    <property type="protein sequence ID" value="GFS32732.1"/>
    <property type="molecule type" value="Genomic_DNA"/>
</dbReference>
<dbReference type="InterPro" id="IPR004088">
    <property type="entry name" value="KH_dom_type_1"/>
</dbReference>
<comment type="caution">
    <text evidence="5">The sequence shown here is derived from an EMBL/GenBank/DDBJ whole genome shotgun (WGS) entry which is preliminary data.</text>
</comment>
<gene>
    <name evidence="5" type="ORF">Acr_00g0024260</name>
</gene>
<keyword evidence="2" id="KW-0694">RNA-binding</keyword>
<dbReference type="Proteomes" id="UP000585474">
    <property type="component" value="Unassembled WGS sequence"/>
</dbReference>
<evidence type="ECO:0000256" key="3">
    <source>
        <dbReference type="SAM" id="MobiDB-lite"/>
    </source>
</evidence>
<sequence length="563" mass="60131">MKLGIVPQWMPLNIPDHLLRIFLSHFHDFRGAGRVGDGLMEGICAGVAGEDGESLMVIEGDMLAVKKALVTVSRCLQDSPLVDRVKMTGNRPLEAIPLETLPDLLVDLPLQRSSVLPPMPASSVNYASGGGVIGKGGTIVRALQNETGASISVGGSVADCDERLITITAMENPESRSSPAQKAVILVFNRCIGVGIEKGPDSGLSKGSPISARLVVPSNQVGCLLGKGGTIISEMRKATGTGIRIIYDEHIPKCASENDAVVQLSLSSILQCSVVSPVPCRPGRLGPATNGTAYSHFRVVQNSGHLREFWSILGFYRNSCRTVNLDNDEALAGGWITGELVRVQDALYRVTCRLRDNLFPNRMPNGAATRISSSVITETSPYGRARDPSSVGSHTPIGVSHNLSKHAITQSLDHLDLSHNYDRPTSPNFGRPRAGLNTRNTVDAGKGPTSVKGGLEHGSGSRSTFVTNATVEILVPENVIGSVYGEKGSNLARLRQISGAKVVVHEPRPGTTDRIVVISGTPDENPGSSEPPPSIHSYWIIVTRVKLYSYHGQHRHFVDSLPA</sequence>
<feature type="region of interest" description="Disordered" evidence="3">
    <location>
        <begin position="425"/>
        <end position="459"/>
    </location>
</feature>
<feature type="domain" description="K Homology" evidence="4">
    <location>
        <begin position="208"/>
        <end position="263"/>
    </location>
</feature>
<feature type="domain" description="K Homology" evidence="4">
    <location>
        <begin position="467"/>
        <end position="546"/>
    </location>
</feature>
<dbReference type="GO" id="GO:0003723">
    <property type="term" value="F:RNA binding"/>
    <property type="evidence" value="ECO:0007669"/>
    <property type="project" value="UniProtKB-UniRule"/>
</dbReference>
<protein>
    <submittedName>
        <fullName evidence="5">RNA-binding KH domain-containing protein</fullName>
    </submittedName>
</protein>
<evidence type="ECO:0000256" key="1">
    <source>
        <dbReference type="ARBA" id="ARBA00022737"/>
    </source>
</evidence>
<dbReference type="SUPFAM" id="SSF54791">
    <property type="entry name" value="Eukaryotic type KH-domain (KH-domain type I)"/>
    <property type="match status" value="3"/>
</dbReference>
<dbReference type="Gene3D" id="3.30.1370.10">
    <property type="entry name" value="K Homology domain, type 1"/>
    <property type="match status" value="1"/>
</dbReference>
<dbReference type="PANTHER" id="PTHR10288">
    <property type="entry name" value="KH DOMAIN CONTAINING RNA BINDING PROTEIN"/>
    <property type="match status" value="1"/>
</dbReference>
<evidence type="ECO:0000256" key="2">
    <source>
        <dbReference type="PROSITE-ProRule" id="PRU00117"/>
    </source>
</evidence>
<dbReference type="OrthoDB" id="442947at2759"/>
<reference evidence="6" key="1">
    <citation type="submission" date="2019-07" db="EMBL/GenBank/DDBJ databases">
        <title>De Novo Assembly of kiwifruit Actinidia rufa.</title>
        <authorList>
            <person name="Sugita-Konishi S."/>
            <person name="Sato K."/>
            <person name="Mori E."/>
            <person name="Abe Y."/>
            <person name="Kisaki G."/>
            <person name="Hamano K."/>
            <person name="Suezawa K."/>
            <person name="Otani M."/>
            <person name="Fukuda T."/>
            <person name="Manabe T."/>
            <person name="Gomi K."/>
            <person name="Tabuchi M."/>
            <person name="Akimitsu K."/>
            <person name="Kataoka I."/>
        </authorList>
    </citation>
    <scope>NUCLEOTIDE SEQUENCE [LARGE SCALE GENOMIC DNA]</scope>
    <source>
        <strain evidence="6">cv. Fuchu</strain>
    </source>
</reference>
<evidence type="ECO:0000313" key="5">
    <source>
        <dbReference type="EMBL" id="GFS32732.1"/>
    </source>
</evidence>
<dbReference type="Gene3D" id="3.30.310.210">
    <property type="match status" value="1"/>
</dbReference>
<evidence type="ECO:0000259" key="4">
    <source>
        <dbReference type="SMART" id="SM00322"/>
    </source>
</evidence>
<evidence type="ECO:0000313" key="6">
    <source>
        <dbReference type="Proteomes" id="UP000585474"/>
    </source>
</evidence>
<organism evidence="5 6">
    <name type="scientific">Actinidia rufa</name>
    <dbReference type="NCBI Taxonomy" id="165716"/>
    <lineage>
        <taxon>Eukaryota</taxon>
        <taxon>Viridiplantae</taxon>
        <taxon>Streptophyta</taxon>
        <taxon>Embryophyta</taxon>
        <taxon>Tracheophyta</taxon>
        <taxon>Spermatophyta</taxon>
        <taxon>Magnoliopsida</taxon>
        <taxon>eudicotyledons</taxon>
        <taxon>Gunneridae</taxon>
        <taxon>Pentapetalae</taxon>
        <taxon>asterids</taxon>
        <taxon>Ericales</taxon>
        <taxon>Actinidiaceae</taxon>
        <taxon>Actinidia</taxon>
    </lineage>
</organism>
<dbReference type="InterPro" id="IPR036612">
    <property type="entry name" value="KH_dom_type_1_sf"/>
</dbReference>